<reference evidence="2 3" key="1">
    <citation type="submission" date="2022-10" db="EMBL/GenBank/DDBJ databases">
        <title>WGS assembly of Paspalum vaginatum 540-79.</title>
        <authorList>
            <person name="Sun G."/>
            <person name="Wase N."/>
            <person name="Shu S."/>
            <person name="Jenkins J."/>
            <person name="Zhou B."/>
            <person name="Torres-Rodriguez J."/>
            <person name="Chen C."/>
            <person name="Sandor L."/>
            <person name="Plott C."/>
            <person name="Yoshinga Y."/>
            <person name="Daum C."/>
            <person name="Qi P."/>
            <person name="Barry K."/>
            <person name="Lipzen A."/>
            <person name="Berry L."/>
            <person name="Pedersen C."/>
            <person name="Gottilla T."/>
            <person name="Foltz A."/>
            <person name="Yu H."/>
            <person name="O'Malley R."/>
            <person name="Zhang C."/>
            <person name="Devos K."/>
            <person name="Sigmon B."/>
            <person name="Yu B."/>
            <person name="Obata T."/>
            <person name="Schmutz J."/>
            <person name="Schnable J."/>
        </authorList>
    </citation>
    <scope>NUCLEOTIDE SEQUENCE [LARGE SCALE GENOMIC DNA]</scope>
    <source>
        <strain evidence="3">cv. 540-79</strain>
    </source>
</reference>
<evidence type="ECO:0000313" key="3">
    <source>
        <dbReference type="Proteomes" id="UP001164776"/>
    </source>
</evidence>
<protein>
    <recommendedName>
        <fullName evidence="1">DUF569 domain-containing protein</fullName>
    </recommendedName>
</protein>
<accession>A0A9W7X9L6</accession>
<evidence type="ECO:0000259" key="1">
    <source>
        <dbReference type="Pfam" id="PF22932"/>
    </source>
</evidence>
<evidence type="ECO:0000313" key="2">
    <source>
        <dbReference type="EMBL" id="KAJ1254309.1"/>
    </source>
</evidence>
<feature type="domain" description="DUF569" evidence="1">
    <location>
        <begin position="6"/>
        <end position="77"/>
    </location>
</feature>
<gene>
    <name evidence="2" type="ORF">BS78_K091400</name>
</gene>
<organism evidence="2 3">
    <name type="scientific">Paspalum vaginatum</name>
    <name type="common">seashore paspalum</name>
    <dbReference type="NCBI Taxonomy" id="158149"/>
    <lineage>
        <taxon>Eukaryota</taxon>
        <taxon>Viridiplantae</taxon>
        <taxon>Streptophyta</taxon>
        <taxon>Embryophyta</taxon>
        <taxon>Tracheophyta</taxon>
        <taxon>Spermatophyta</taxon>
        <taxon>Magnoliopsida</taxon>
        <taxon>Liliopsida</taxon>
        <taxon>Poales</taxon>
        <taxon>Poaceae</taxon>
        <taxon>PACMAD clade</taxon>
        <taxon>Panicoideae</taxon>
        <taxon>Andropogonodae</taxon>
        <taxon>Paspaleae</taxon>
        <taxon>Paspalinae</taxon>
        <taxon>Paspalum</taxon>
    </lineage>
</organism>
<name>A0A9W7X9L6_9POAL</name>
<proteinExistence type="predicted"/>
<dbReference type="EMBL" id="MU630165">
    <property type="protein sequence ID" value="KAJ1254309.1"/>
    <property type="molecule type" value="Genomic_DNA"/>
</dbReference>
<dbReference type="AlphaFoldDB" id="A0A9W7X9L6"/>
<dbReference type="Proteomes" id="UP001164776">
    <property type="component" value="Unassembled WGS sequence"/>
</dbReference>
<keyword evidence="3" id="KW-1185">Reference proteome</keyword>
<comment type="caution">
    <text evidence="2">The sequence shown here is derived from an EMBL/GenBank/DDBJ whole genome shotgun (WGS) entry which is preliminary data.</text>
</comment>
<dbReference type="Pfam" id="PF22932">
    <property type="entry name" value="Ubiq_DUF_assoc"/>
    <property type="match status" value="1"/>
</dbReference>
<sequence>MLVVLMDEEGVILPDHHPVLLEFEGRSVLDLRDAVATLLGVLSQDIIMCVRGGLRGRLIPLTVTLLPTILEPMHLFILQTGTPGTRMLVQSRWLPTGAQGDPLKTSHKSSLQKSTSITVFEQWRLLSHISFVLVA</sequence>
<dbReference type="InterPro" id="IPR054726">
    <property type="entry name" value="Ubiq_DUF569-assoc"/>
</dbReference>